<reference evidence="3" key="2">
    <citation type="submission" date="2025-08" db="UniProtKB">
        <authorList>
            <consortium name="RefSeq"/>
        </authorList>
    </citation>
    <scope>IDENTIFICATION</scope>
</reference>
<dbReference type="Proteomes" id="UP000694886">
    <property type="component" value="Chromosome 4"/>
</dbReference>
<dbReference type="GeneID" id="108661709"/>
<accession>A0AB32W7W0</accession>
<name>A0AB32W7W0_THECC</name>
<sequence length="132" mass="14304">MYNSVISQKYDEDSSSQPEFDPNAWTEAIGGIETTRTHVYGFGTRVPATALLTGTHSNVATSESACGPMPSNATSLAIALEEKGENLSENLGKICDELCGEIRKEIKNAMAESMSEFMVRMESMIMTIALSK</sequence>
<dbReference type="KEGG" id="tcc:108661709"/>
<proteinExistence type="predicted"/>
<evidence type="ECO:0000313" key="3">
    <source>
        <dbReference type="RefSeq" id="XP_017974841.1"/>
    </source>
</evidence>
<dbReference type="Gramene" id="Tc04v2_t007040.1">
    <property type="protein sequence ID" value="Tc04v2_p007040.1"/>
    <property type="gene ID" value="Tc04v2_g007040"/>
</dbReference>
<protein>
    <submittedName>
        <fullName evidence="3">Uncharacterized protein LOC108661709</fullName>
    </submittedName>
</protein>
<reference evidence="2" key="1">
    <citation type="journal article" date="1997" name="Nucleic Acids Res.">
        <title>tRNAscan-SE: a program for improved detection of transfer RNA genes in genomic sequence.</title>
        <authorList>
            <person name="Lowe T.M."/>
            <person name="Eddy S.R."/>
        </authorList>
    </citation>
    <scope>NUCLEOTIDE SEQUENCE [LARGE SCALE GENOMIC DNA]</scope>
    <source>
        <strain evidence="2">r\B97-61/B2</strain>
    </source>
</reference>
<feature type="region of interest" description="Disordered" evidence="1">
    <location>
        <begin position="1"/>
        <end position="23"/>
    </location>
</feature>
<dbReference type="AlphaFoldDB" id="A0AB32W7W0"/>
<organism evidence="2 3">
    <name type="scientific">Theobroma cacao</name>
    <name type="common">Cacao</name>
    <name type="synonym">Cocoa</name>
    <dbReference type="NCBI Taxonomy" id="3641"/>
    <lineage>
        <taxon>Eukaryota</taxon>
        <taxon>Viridiplantae</taxon>
        <taxon>Streptophyta</taxon>
        <taxon>Embryophyta</taxon>
        <taxon>Tracheophyta</taxon>
        <taxon>Spermatophyta</taxon>
        <taxon>Magnoliopsida</taxon>
        <taxon>eudicotyledons</taxon>
        <taxon>Gunneridae</taxon>
        <taxon>Pentapetalae</taxon>
        <taxon>rosids</taxon>
        <taxon>malvids</taxon>
        <taxon>Malvales</taxon>
        <taxon>Malvaceae</taxon>
        <taxon>Byttnerioideae</taxon>
        <taxon>Theobroma</taxon>
    </lineage>
</organism>
<gene>
    <name evidence="3" type="primary">LOC108661709</name>
</gene>
<dbReference type="RefSeq" id="XP_017974841.1">
    <property type="nucleotide sequence ID" value="XM_018119352.1"/>
</dbReference>
<evidence type="ECO:0000256" key="1">
    <source>
        <dbReference type="SAM" id="MobiDB-lite"/>
    </source>
</evidence>
<evidence type="ECO:0000313" key="2">
    <source>
        <dbReference type="Proteomes" id="UP000694886"/>
    </source>
</evidence>